<dbReference type="Gene3D" id="1.20.1050.40">
    <property type="entry name" value="Endopeptidase. Chain P, domain 1"/>
    <property type="match status" value="1"/>
</dbReference>
<protein>
    <submittedName>
        <fullName evidence="1">Thop1 protein</fullName>
    </submittedName>
</protein>
<name>Q99LK5_MOUSE</name>
<dbReference type="EMBL" id="BC003211">
    <property type="protein sequence ID" value="AAH03211.1"/>
    <property type="molecule type" value="mRNA"/>
</dbReference>
<dbReference type="InterPro" id="IPR024080">
    <property type="entry name" value="Neurolysin/TOP_N"/>
</dbReference>
<dbReference type="AlphaFoldDB" id="Q99LK5"/>
<reference evidence="1" key="1">
    <citation type="journal article" date="2004" name="Genome Res.">
        <title>The status, quality, and expansion of the NIH full-length cDNA project: the Mammalian Gene Collection (MGC).</title>
        <authorList>
            <consortium name="The MGC Project Team"/>
            <person name="Gerhard D.S."/>
            <person name="Wagner L."/>
            <person name="Feingold E.A."/>
            <person name="Shenmen C.M."/>
            <person name="Grouse L.H."/>
            <person name="Schuler G."/>
            <person name="Klein S.L."/>
            <person name="Old S."/>
            <person name="Rasooly R."/>
            <person name="Good P."/>
            <person name="Guyer M."/>
            <person name="Peck A.M."/>
            <person name="Derge J.G."/>
            <person name="Lipman D."/>
            <person name="Collins F.S."/>
            <person name="Jang W."/>
            <person name="Sherry S."/>
            <person name="Feolo M."/>
            <person name="Misquitta L."/>
            <person name="Lee E."/>
            <person name="Rotmistrovsky K."/>
            <person name="Greenhut S.F."/>
            <person name="Schaefer C.F."/>
            <person name="Buetow K."/>
            <person name="Bonner T.I."/>
            <person name="Haussler D."/>
            <person name="Kent J."/>
            <person name="Kiekhaus M."/>
            <person name="Furey T."/>
            <person name="Brent M."/>
            <person name="Prange C."/>
            <person name="Schreiber K."/>
            <person name="Shapiro N."/>
            <person name="Bhat N.K."/>
            <person name="Hopkins R.F."/>
            <person name="Hsie F."/>
            <person name="Driscoll T."/>
            <person name="Soares M.B."/>
            <person name="Casavant T.L."/>
            <person name="Scheetz T.E."/>
            <person name="Brown-stein M.J."/>
            <person name="Usdin T.B."/>
            <person name="Toshiyuki S."/>
            <person name="Carninci P."/>
            <person name="Piao Y."/>
            <person name="Dudekula D.B."/>
            <person name="Ko M.S."/>
            <person name="Kawakami K."/>
            <person name="Suzuki Y."/>
            <person name="Sugano S."/>
            <person name="Gruber C.E."/>
            <person name="Smith M.R."/>
            <person name="Simmons B."/>
            <person name="Moore T."/>
            <person name="Waterman R."/>
            <person name="Johnson S.L."/>
            <person name="Ruan Y."/>
            <person name="Wei C.L."/>
            <person name="Mathavan S."/>
            <person name="Gunaratne P.H."/>
            <person name="Wu J."/>
            <person name="Garcia A.M."/>
            <person name="Hulyk S.W."/>
            <person name="Fuh E."/>
            <person name="Yuan Y."/>
            <person name="Sneed A."/>
            <person name="Kowis C."/>
            <person name="Hodgson A."/>
            <person name="Muzny D.M."/>
            <person name="McPherson J."/>
            <person name="Gibbs R.A."/>
            <person name="Fahey J."/>
            <person name="Helton E."/>
            <person name="Ketteman M."/>
            <person name="Madan A."/>
            <person name="Rodrigues S."/>
            <person name="Sanchez A."/>
            <person name="Whiting M."/>
            <person name="Madari A."/>
            <person name="Young A.C."/>
            <person name="Wetherby K.D."/>
            <person name="Granite S.J."/>
            <person name="Kwong P.N."/>
            <person name="Brinkley C.P."/>
            <person name="Pearson R.L."/>
            <person name="Bouffard G.G."/>
            <person name="Blakesly R.W."/>
            <person name="Green E.D."/>
            <person name="Dickson M.C."/>
            <person name="Rodriguez A.C."/>
            <person name="Grimwood J."/>
            <person name="Schmutz J."/>
            <person name="Myers R.M."/>
            <person name="Butterfield Y.S."/>
            <person name="Griffith M."/>
            <person name="Griffith O.L."/>
            <person name="Krzywinski M.I."/>
            <person name="Liao N."/>
            <person name="Morin R."/>
            <person name="Morrin R."/>
            <person name="Palmquist D."/>
            <person name="Petrescu A.S."/>
            <person name="Skalska U."/>
            <person name="Smailus D.E."/>
            <person name="Stott J.M."/>
            <person name="Schnerch A."/>
            <person name="Schein J.E."/>
            <person name="Jones S.J."/>
            <person name="Holt R.A."/>
            <person name="Baross A."/>
            <person name="Marra M.A."/>
            <person name="Clifton S."/>
            <person name="Makowski K.A."/>
            <person name="Bosak S."/>
            <person name="Malek J."/>
        </authorList>
    </citation>
    <scope>NUCLEOTIDE SEQUENCE [LARGE SCALE MRNA]</scope>
    <source>
        <strain evidence="1">FVB/N</strain>
        <tissue evidence="1">Mammary tumor. C3</tissue>
    </source>
</reference>
<accession>Q99LK5</accession>
<dbReference type="MEROPS" id="M03.001"/>
<evidence type="ECO:0000313" key="2">
    <source>
        <dbReference type="MGI" id="MGI:1354165"/>
    </source>
</evidence>
<dbReference type="MGI" id="MGI:1354165">
    <property type="gene designation" value="Thop1"/>
</dbReference>
<gene>
    <name evidence="2" type="primary">Thop1</name>
</gene>
<evidence type="ECO:0000313" key="1">
    <source>
        <dbReference type="EMBL" id="AAH03211.1"/>
    </source>
</evidence>
<proteinExistence type="evidence at transcript level"/>
<dbReference type="PeptideAtlas" id="Q99LK5"/>
<sequence length="81" mass="8900">MKPPAACAGDVVDAASPASTVNHLRWDLSAQQIRALTTQLIEQTKCVYDRVGAQNFEDVSYESTLKALADVEVTYTGERRQ</sequence>
<dbReference type="AGR" id="MGI:1354165"/>
<organism evidence="1">
    <name type="scientific">Mus musculus</name>
    <name type="common">Mouse</name>
    <dbReference type="NCBI Taxonomy" id="10090"/>
    <lineage>
        <taxon>Eukaryota</taxon>
        <taxon>Metazoa</taxon>
        <taxon>Chordata</taxon>
        <taxon>Craniata</taxon>
        <taxon>Vertebrata</taxon>
        <taxon>Euteleostomi</taxon>
        <taxon>Mammalia</taxon>
        <taxon>Eutheria</taxon>
        <taxon>Euarchontoglires</taxon>
        <taxon>Glires</taxon>
        <taxon>Rodentia</taxon>
        <taxon>Myomorpha</taxon>
        <taxon>Muroidea</taxon>
        <taxon>Muridae</taxon>
        <taxon>Murinae</taxon>
        <taxon>Mus</taxon>
        <taxon>Mus</taxon>
    </lineage>
</organism>